<dbReference type="Proteomes" id="UP000185696">
    <property type="component" value="Unassembled WGS sequence"/>
</dbReference>
<sequence length="78" mass="8890">MSNPPRVTSWLEVPDDCRMEGMLDFHDELRFTFGAPTGDGQYLAFERPALERFVVLAQRVLALREPGEQRADRPTLVA</sequence>
<reference evidence="1 2" key="1">
    <citation type="submission" date="2016-12" db="EMBL/GenBank/DDBJ databases">
        <title>The draft genome sequence of Actinophytocola xinjiangensis.</title>
        <authorList>
            <person name="Wang W."/>
            <person name="Yuan L."/>
        </authorList>
    </citation>
    <scope>NUCLEOTIDE SEQUENCE [LARGE SCALE GENOMIC DNA]</scope>
    <source>
        <strain evidence="1 2">CGMCC 4.4663</strain>
    </source>
</reference>
<dbReference type="RefSeq" id="WP_075132824.1">
    <property type="nucleotide sequence ID" value="NZ_MSIF01000004.1"/>
</dbReference>
<proteinExistence type="predicted"/>
<dbReference type="AlphaFoldDB" id="A0A7Z0WPJ7"/>
<evidence type="ECO:0000313" key="1">
    <source>
        <dbReference type="EMBL" id="OLF11589.1"/>
    </source>
</evidence>
<accession>A0A7Z0WPJ7</accession>
<protein>
    <submittedName>
        <fullName evidence="1">Uncharacterized protein</fullName>
    </submittedName>
</protein>
<gene>
    <name evidence="1" type="ORF">BLA60_11625</name>
</gene>
<name>A0A7Z0WPJ7_9PSEU</name>
<comment type="caution">
    <text evidence="1">The sequence shown here is derived from an EMBL/GenBank/DDBJ whole genome shotgun (WGS) entry which is preliminary data.</text>
</comment>
<evidence type="ECO:0000313" key="2">
    <source>
        <dbReference type="Proteomes" id="UP000185696"/>
    </source>
</evidence>
<organism evidence="1 2">
    <name type="scientific">Actinophytocola xinjiangensis</name>
    <dbReference type="NCBI Taxonomy" id="485602"/>
    <lineage>
        <taxon>Bacteria</taxon>
        <taxon>Bacillati</taxon>
        <taxon>Actinomycetota</taxon>
        <taxon>Actinomycetes</taxon>
        <taxon>Pseudonocardiales</taxon>
        <taxon>Pseudonocardiaceae</taxon>
    </lineage>
</organism>
<dbReference type="EMBL" id="MSIF01000004">
    <property type="protein sequence ID" value="OLF11589.1"/>
    <property type="molecule type" value="Genomic_DNA"/>
</dbReference>
<dbReference type="OrthoDB" id="3705505at2"/>
<keyword evidence="2" id="KW-1185">Reference proteome</keyword>